<comment type="caution">
    <text evidence="1">The sequence shown here is derived from an EMBL/GenBank/DDBJ whole genome shotgun (WGS) entry which is preliminary data.</text>
</comment>
<dbReference type="EMBL" id="CM042882">
    <property type="protein sequence ID" value="KAI4383042.1"/>
    <property type="molecule type" value="Genomic_DNA"/>
</dbReference>
<proteinExistence type="predicted"/>
<accession>A0ACB9RX73</accession>
<protein>
    <submittedName>
        <fullName evidence="1">Uncharacterized protein</fullName>
    </submittedName>
</protein>
<organism evidence="1 2">
    <name type="scientific">Melastoma candidum</name>
    <dbReference type="NCBI Taxonomy" id="119954"/>
    <lineage>
        <taxon>Eukaryota</taxon>
        <taxon>Viridiplantae</taxon>
        <taxon>Streptophyta</taxon>
        <taxon>Embryophyta</taxon>
        <taxon>Tracheophyta</taxon>
        <taxon>Spermatophyta</taxon>
        <taxon>Magnoliopsida</taxon>
        <taxon>eudicotyledons</taxon>
        <taxon>Gunneridae</taxon>
        <taxon>Pentapetalae</taxon>
        <taxon>rosids</taxon>
        <taxon>malvids</taxon>
        <taxon>Myrtales</taxon>
        <taxon>Melastomataceae</taxon>
        <taxon>Melastomatoideae</taxon>
        <taxon>Melastomateae</taxon>
        <taxon>Melastoma</taxon>
    </lineage>
</organism>
<sequence length="234" mass="25732">MNHFSDDSPFLPATDFFLDYSLTDYLPQPLEQYYPPQVHDPDDHFLYGSSSFNIHPGNPHVDDLDYYNSSSSSSCFEGGNAALMASYHHEEEPHAVSPGESSCVTESNGSGGATGSSNSPVRSSFCKGRHYRGVRQRPWGKYAAEIRDPAKNGARVWLGTYETAEEAALAYDRAAYDLRGSKALLNFPHRIGLGEPAPVRVRQSARRPGQQLASSSPACYRTLYGVKKTLQAFG</sequence>
<gene>
    <name evidence="1" type="ORF">MLD38_008923</name>
</gene>
<name>A0ACB9RX73_9MYRT</name>
<reference evidence="2" key="1">
    <citation type="journal article" date="2023" name="Front. Plant Sci.">
        <title>Chromosomal-level genome assembly of Melastoma candidum provides insights into trichome evolution.</title>
        <authorList>
            <person name="Zhong Y."/>
            <person name="Wu W."/>
            <person name="Sun C."/>
            <person name="Zou P."/>
            <person name="Liu Y."/>
            <person name="Dai S."/>
            <person name="Zhou R."/>
        </authorList>
    </citation>
    <scope>NUCLEOTIDE SEQUENCE [LARGE SCALE GENOMIC DNA]</scope>
</reference>
<evidence type="ECO:0000313" key="1">
    <source>
        <dbReference type="EMBL" id="KAI4383042.1"/>
    </source>
</evidence>
<evidence type="ECO:0000313" key="2">
    <source>
        <dbReference type="Proteomes" id="UP001057402"/>
    </source>
</evidence>
<dbReference type="Proteomes" id="UP001057402">
    <property type="component" value="Chromosome 3"/>
</dbReference>
<keyword evidence="2" id="KW-1185">Reference proteome</keyword>